<keyword evidence="9" id="KW-0802">TPR repeat</keyword>
<feature type="repeat" description="TPR" evidence="9">
    <location>
        <begin position="118"/>
        <end position="151"/>
    </location>
</feature>
<dbReference type="EMBL" id="JAZHOU010000005">
    <property type="protein sequence ID" value="MEF3080054.1"/>
    <property type="molecule type" value="Genomic_DNA"/>
</dbReference>
<keyword evidence="6" id="KW-0418">Kinase</keyword>
<accession>A0ABU7W7V5</accession>
<dbReference type="Gene3D" id="3.30.565.10">
    <property type="entry name" value="Histidine kinase-like ATPase, C-terminal domain"/>
    <property type="match status" value="1"/>
</dbReference>
<comment type="catalytic activity">
    <reaction evidence="1">
        <text>ATP + protein L-histidine = ADP + protein N-phospho-L-histidine.</text>
        <dbReference type="EC" id="2.7.13.3"/>
    </reaction>
</comment>
<proteinExistence type="predicted"/>
<evidence type="ECO:0000256" key="1">
    <source>
        <dbReference type="ARBA" id="ARBA00000085"/>
    </source>
</evidence>
<dbReference type="InterPro" id="IPR003594">
    <property type="entry name" value="HATPase_dom"/>
</dbReference>
<keyword evidence="10" id="KW-0175">Coiled coil</keyword>
<feature type="signal peptide" evidence="12">
    <location>
        <begin position="1"/>
        <end position="19"/>
    </location>
</feature>
<keyword evidence="8" id="KW-0902">Two-component regulatory system</keyword>
<keyword evidence="12" id="KW-0732">Signal</keyword>
<dbReference type="EC" id="2.7.13.3" evidence="2"/>
<dbReference type="InterPro" id="IPR005467">
    <property type="entry name" value="His_kinase_dom"/>
</dbReference>
<evidence type="ECO:0000256" key="12">
    <source>
        <dbReference type="SAM" id="SignalP"/>
    </source>
</evidence>
<evidence type="ECO:0000256" key="6">
    <source>
        <dbReference type="ARBA" id="ARBA00022777"/>
    </source>
</evidence>
<dbReference type="Proteomes" id="UP001356704">
    <property type="component" value="Unassembled WGS sequence"/>
</dbReference>
<dbReference type="PROSITE" id="PS50005">
    <property type="entry name" value="TPR"/>
    <property type="match status" value="3"/>
</dbReference>
<feature type="repeat" description="TPR" evidence="9">
    <location>
        <begin position="238"/>
        <end position="271"/>
    </location>
</feature>
<dbReference type="InterPro" id="IPR011990">
    <property type="entry name" value="TPR-like_helical_dom_sf"/>
</dbReference>
<evidence type="ECO:0000259" key="13">
    <source>
        <dbReference type="PROSITE" id="PS50109"/>
    </source>
</evidence>
<reference evidence="14 15" key="1">
    <citation type="submission" date="2024-02" db="EMBL/GenBank/DDBJ databases">
        <title>Winogradskyella poriferorum JCM 12885.</title>
        <authorList>
            <person name="Zhang D.-F."/>
            <person name="Fu Z.-Y."/>
        </authorList>
    </citation>
    <scope>NUCLEOTIDE SEQUENCE [LARGE SCALE GENOMIC DNA]</scope>
    <source>
        <strain evidence="14 15">JCM 12885</strain>
    </source>
</reference>
<dbReference type="Gene3D" id="1.20.5.1930">
    <property type="match status" value="1"/>
</dbReference>
<sequence length="646" mass="74203">MKKNLLISLSILMGISAYSQNLDSLLTVARSTKNDSVKIRMYNKIAFGYIFNDTDKALKVLKEGKESAKAAGFNFGLTELVNTHGIYMDVTGKSDSAAYYFEKALMMSRDFGFKNIESMCINNLGMFNWNRGNYNEALDYFFQSLKMDEAQQSEKSTSTSLNNIGLIYQEMNLNEKALEYHKKALKVREKYKLENEQIASHNNIGINLKDLGRIDEAILSYKKGLALAKKLDNRIEYYKILDNLANAYYDKGNKDLALETYLEALKKKENYNGDERGMLSTYNNIATLYNEKSLPKIAKHYAEEGFNLVKKYPEIELVSADLYLTLAESNYMLGNYDQARQQKRTYIKLKDSIFSEKNAQKIADLEVKYETEKKEKEILIQRAELAEQDLVIQKRNYQLYGLALLTLILGLVGFLFYNQQKLKNHQLQKENELKDALIKIETQNKLQEQRLRISRDLHDNIGAQLTFIISSIDNLKYGFDIKDENLTHKLETISDFTSGTIYELRDTIWAMNKSEITFEDLQTRISNYIDKAHLYDANIQFSFNVDSSVDTSKTFTSVEGMNIHRVIQEAIHNSLKYAEASQIKVEVYKEVSNLVFKIYDNGKGFDLASVKRGNGLTNMEKRIANIGGEIQINTKENQGTQIIVIV</sequence>
<dbReference type="SUPFAM" id="SSF48452">
    <property type="entry name" value="TPR-like"/>
    <property type="match status" value="2"/>
</dbReference>
<dbReference type="PANTHER" id="PTHR24421">
    <property type="entry name" value="NITRATE/NITRITE SENSOR PROTEIN NARX-RELATED"/>
    <property type="match status" value="1"/>
</dbReference>
<name>A0ABU7W7V5_9FLAO</name>
<keyword evidence="15" id="KW-1185">Reference proteome</keyword>
<feature type="repeat" description="TPR" evidence="9">
    <location>
        <begin position="158"/>
        <end position="191"/>
    </location>
</feature>
<evidence type="ECO:0000256" key="7">
    <source>
        <dbReference type="ARBA" id="ARBA00022840"/>
    </source>
</evidence>
<dbReference type="SUPFAM" id="SSF55874">
    <property type="entry name" value="ATPase domain of HSP90 chaperone/DNA topoisomerase II/histidine kinase"/>
    <property type="match status" value="1"/>
</dbReference>
<dbReference type="InterPro" id="IPR050482">
    <property type="entry name" value="Sensor_HK_TwoCompSys"/>
</dbReference>
<dbReference type="Pfam" id="PF07730">
    <property type="entry name" value="HisKA_3"/>
    <property type="match status" value="1"/>
</dbReference>
<dbReference type="PANTHER" id="PTHR24421:SF10">
    <property type="entry name" value="NITRATE_NITRITE SENSOR PROTEIN NARQ"/>
    <property type="match status" value="1"/>
</dbReference>
<dbReference type="CDD" id="cd16917">
    <property type="entry name" value="HATPase_UhpB-NarQ-NarX-like"/>
    <property type="match status" value="1"/>
</dbReference>
<dbReference type="InterPro" id="IPR036890">
    <property type="entry name" value="HATPase_C_sf"/>
</dbReference>
<dbReference type="Gene3D" id="1.25.40.10">
    <property type="entry name" value="Tetratricopeptide repeat domain"/>
    <property type="match status" value="2"/>
</dbReference>
<evidence type="ECO:0000313" key="15">
    <source>
        <dbReference type="Proteomes" id="UP001356704"/>
    </source>
</evidence>
<keyword evidence="11" id="KW-0472">Membrane</keyword>
<evidence type="ECO:0000256" key="5">
    <source>
        <dbReference type="ARBA" id="ARBA00022741"/>
    </source>
</evidence>
<dbReference type="PROSITE" id="PS50109">
    <property type="entry name" value="HIS_KIN"/>
    <property type="match status" value="1"/>
</dbReference>
<organism evidence="14 15">
    <name type="scientific">Winogradskyella poriferorum</name>
    <dbReference type="NCBI Taxonomy" id="307627"/>
    <lineage>
        <taxon>Bacteria</taxon>
        <taxon>Pseudomonadati</taxon>
        <taxon>Bacteroidota</taxon>
        <taxon>Flavobacteriia</taxon>
        <taxon>Flavobacteriales</taxon>
        <taxon>Flavobacteriaceae</taxon>
        <taxon>Winogradskyella</taxon>
    </lineage>
</organism>
<keyword evidence="5" id="KW-0547">Nucleotide-binding</keyword>
<comment type="caution">
    <text evidence="14">The sequence shown here is derived from an EMBL/GenBank/DDBJ whole genome shotgun (WGS) entry which is preliminary data.</text>
</comment>
<evidence type="ECO:0000313" key="14">
    <source>
        <dbReference type="EMBL" id="MEF3080054.1"/>
    </source>
</evidence>
<evidence type="ECO:0000256" key="9">
    <source>
        <dbReference type="PROSITE-ProRule" id="PRU00339"/>
    </source>
</evidence>
<evidence type="ECO:0000256" key="3">
    <source>
        <dbReference type="ARBA" id="ARBA00022553"/>
    </source>
</evidence>
<keyword evidence="4" id="KW-0808">Transferase</keyword>
<evidence type="ECO:0000256" key="11">
    <source>
        <dbReference type="SAM" id="Phobius"/>
    </source>
</evidence>
<evidence type="ECO:0000256" key="2">
    <source>
        <dbReference type="ARBA" id="ARBA00012438"/>
    </source>
</evidence>
<keyword evidence="7" id="KW-0067">ATP-binding</keyword>
<feature type="domain" description="Histidine kinase" evidence="13">
    <location>
        <begin position="456"/>
        <end position="646"/>
    </location>
</feature>
<dbReference type="SMART" id="SM00028">
    <property type="entry name" value="TPR"/>
    <property type="match status" value="6"/>
</dbReference>
<dbReference type="Pfam" id="PF02518">
    <property type="entry name" value="HATPase_c"/>
    <property type="match status" value="1"/>
</dbReference>
<feature type="transmembrane region" description="Helical" evidence="11">
    <location>
        <begin position="397"/>
        <end position="417"/>
    </location>
</feature>
<dbReference type="InterPro" id="IPR019734">
    <property type="entry name" value="TPR_rpt"/>
</dbReference>
<dbReference type="Pfam" id="PF13424">
    <property type="entry name" value="TPR_12"/>
    <property type="match status" value="2"/>
</dbReference>
<feature type="coiled-coil region" evidence="10">
    <location>
        <begin position="362"/>
        <end position="389"/>
    </location>
</feature>
<feature type="chain" id="PRO_5045373261" description="histidine kinase" evidence="12">
    <location>
        <begin position="20"/>
        <end position="646"/>
    </location>
</feature>
<protein>
    <recommendedName>
        <fullName evidence="2">histidine kinase</fullName>
        <ecNumber evidence="2">2.7.13.3</ecNumber>
    </recommendedName>
</protein>
<evidence type="ECO:0000256" key="4">
    <source>
        <dbReference type="ARBA" id="ARBA00022679"/>
    </source>
</evidence>
<keyword evidence="11" id="KW-0812">Transmembrane</keyword>
<keyword evidence="11" id="KW-1133">Transmembrane helix</keyword>
<dbReference type="InterPro" id="IPR011712">
    <property type="entry name" value="Sig_transdc_His_kin_sub3_dim/P"/>
</dbReference>
<dbReference type="RefSeq" id="WP_331810781.1">
    <property type="nucleotide sequence ID" value="NZ_JAZHOU010000005.1"/>
</dbReference>
<keyword evidence="3" id="KW-0597">Phosphoprotein</keyword>
<evidence type="ECO:0000256" key="10">
    <source>
        <dbReference type="SAM" id="Coils"/>
    </source>
</evidence>
<gene>
    <name evidence="14" type="ORF">V1468_13650</name>
</gene>
<evidence type="ECO:0000256" key="8">
    <source>
        <dbReference type="ARBA" id="ARBA00023012"/>
    </source>
</evidence>